<name>A0A2T3NQ58_9GAMM</name>
<comment type="caution">
    <text evidence="2">The sequence shown here is derived from an EMBL/GenBank/DDBJ whole genome shotgun (WGS) entry which is preliminary data.</text>
</comment>
<sequence>MNKLITNTAAFFTSFKKDERGVTAIEYGLIGVAMATLLAVVFSVESFEGNSLLETLEHAYNSIRDAIAVVSPATES</sequence>
<dbReference type="AlphaFoldDB" id="A0A2T3NQ58"/>
<evidence type="ECO:0000313" key="2">
    <source>
        <dbReference type="EMBL" id="PSW18347.1"/>
    </source>
</evidence>
<keyword evidence="1" id="KW-0812">Transmembrane</keyword>
<dbReference type="Pfam" id="PF04964">
    <property type="entry name" value="Flp_Fap"/>
    <property type="match status" value="1"/>
</dbReference>
<protein>
    <submittedName>
        <fullName evidence="2">Flp family type IVb pilin</fullName>
    </submittedName>
</protein>
<feature type="transmembrane region" description="Helical" evidence="1">
    <location>
        <begin position="21"/>
        <end position="44"/>
    </location>
</feature>
<proteinExistence type="predicted"/>
<dbReference type="Proteomes" id="UP000241771">
    <property type="component" value="Unassembled WGS sequence"/>
</dbReference>
<accession>A0A2T3NQ58</accession>
<keyword evidence="3" id="KW-1185">Reference proteome</keyword>
<keyword evidence="1" id="KW-1133">Transmembrane helix</keyword>
<reference evidence="2 3" key="1">
    <citation type="submission" date="2018-01" db="EMBL/GenBank/DDBJ databases">
        <title>Whole genome sequencing of Histamine producing bacteria.</title>
        <authorList>
            <person name="Butler K."/>
        </authorList>
    </citation>
    <scope>NUCLEOTIDE SEQUENCE [LARGE SCALE GENOMIC DNA]</scope>
    <source>
        <strain evidence="2 3">DSM 100436</strain>
    </source>
</reference>
<organism evidence="2 3">
    <name type="scientific">Photobacterium sanctipauli</name>
    <dbReference type="NCBI Taxonomy" id="1342794"/>
    <lineage>
        <taxon>Bacteria</taxon>
        <taxon>Pseudomonadati</taxon>
        <taxon>Pseudomonadota</taxon>
        <taxon>Gammaproteobacteria</taxon>
        <taxon>Vibrionales</taxon>
        <taxon>Vibrionaceae</taxon>
        <taxon>Photobacterium</taxon>
    </lineage>
</organism>
<gene>
    <name evidence="2" type="ORF">C9I98_16735</name>
</gene>
<dbReference type="RefSeq" id="WP_107272234.1">
    <property type="nucleotide sequence ID" value="NZ_PYMA01000011.1"/>
</dbReference>
<evidence type="ECO:0000256" key="1">
    <source>
        <dbReference type="SAM" id="Phobius"/>
    </source>
</evidence>
<keyword evidence="1" id="KW-0472">Membrane</keyword>
<dbReference type="InterPro" id="IPR007047">
    <property type="entry name" value="Flp_Fap"/>
</dbReference>
<evidence type="ECO:0000313" key="3">
    <source>
        <dbReference type="Proteomes" id="UP000241771"/>
    </source>
</evidence>
<dbReference type="EMBL" id="PYMA01000011">
    <property type="protein sequence ID" value="PSW18347.1"/>
    <property type="molecule type" value="Genomic_DNA"/>
</dbReference>